<dbReference type="InterPro" id="IPR007627">
    <property type="entry name" value="RNA_pol_sigma70_r2"/>
</dbReference>
<comment type="caution">
    <text evidence="7">The sequence shown here is derived from an EMBL/GenBank/DDBJ whole genome shotgun (WGS) entry which is preliminary data.</text>
</comment>
<dbReference type="EMBL" id="JAHESF010000003">
    <property type="protein sequence ID" value="MBT1696094.1"/>
    <property type="molecule type" value="Genomic_DNA"/>
</dbReference>
<dbReference type="SUPFAM" id="SSF88946">
    <property type="entry name" value="Sigma2 domain of RNA polymerase sigma factors"/>
    <property type="match status" value="1"/>
</dbReference>
<dbReference type="RefSeq" id="WP_254161069.1">
    <property type="nucleotide sequence ID" value="NZ_JAHESF010000003.1"/>
</dbReference>
<dbReference type="AlphaFoldDB" id="A0AAP2DI99"/>
<proteinExistence type="inferred from homology"/>
<dbReference type="InterPro" id="IPR013325">
    <property type="entry name" value="RNA_pol_sigma_r2"/>
</dbReference>
<name>A0AAP2DI99_9BACT</name>
<evidence type="ECO:0000256" key="1">
    <source>
        <dbReference type="ARBA" id="ARBA00010641"/>
    </source>
</evidence>
<dbReference type="CDD" id="cd06171">
    <property type="entry name" value="Sigma70_r4"/>
    <property type="match status" value="1"/>
</dbReference>
<evidence type="ECO:0000256" key="3">
    <source>
        <dbReference type="ARBA" id="ARBA00023082"/>
    </source>
</evidence>
<evidence type="ECO:0000256" key="2">
    <source>
        <dbReference type="ARBA" id="ARBA00023015"/>
    </source>
</evidence>
<evidence type="ECO:0000313" key="8">
    <source>
        <dbReference type="Proteomes" id="UP001319200"/>
    </source>
</evidence>
<accession>A0AAP2DI99</accession>
<dbReference type="GO" id="GO:0016987">
    <property type="term" value="F:sigma factor activity"/>
    <property type="evidence" value="ECO:0007669"/>
    <property type="project" value="UniProtKB-KW"/>
</dbReference>
<protein>
    <submittedName>
        <fullName evidence="7">RNA polymerase sigma-70 factor</fullName>
    </submittedName>
</protein>
<feature type="domain" description="RNA polymerase sigma-70 region 2" evidence="5">
    <location>
        <begin position="29"/>
        <end position="92"/>
    </location>
</feature>
<comment type="similarity">
    <text evidence="1">Belongs to the sigma-70 factor family. ECF subfamily.</text>
</comment>
<evidence type="ECO:0000259" key="5">
    <source>
        <dbReference type="Pfam" id="PF04542"/>
    </source>
</evidence>
<keyword evidence="4" id="KW-0804">Transcription</keyword>
<evidence type="ECO:0000256" key="4">
    <source>
        <dbReference type="ARBA" id="ARBA00023163"/>
    </source>
</evidence>
<feature type="domain" description="RNA polymerase sigma factor 70 region 4 type 2" evidence="6">
    <location>
        <begin position="124"/>
        <end position="173"/>
    </location>
</feature>
<keyword evidence="2" id="KW-0805">Transcription regulation</keyword>
<dbReference type="SUPFAM" id="SSF88659">
    <property type="entry name" value="Sigma3 and sigma4 domains of RNA polymerase sigma factors"/>
    <property type="match status" value="1"/>
</dbReference>
<evidence type="ECO:0000313" key="7">
    <source>
        <dbReference type="EMBL" id="MBT1696094.1"/>
    </source>
</evidence>
<dbReference type="Pfam" id="PF04542">
    <property type="entry name" value="Sigma70_r2"/>
    <property type="match status" value="1"/>
</dbReference>
<organism evidence="7 8">
    <name type="scientific">Chryseosolibacter histidini</name>
    <dbReference type="NCBI Taxonomy" id="2782349"/>
    <lineage>
        <taxon>Bacteria</taxon>
        <taxon>Pseudomonadati</taxon>
        <taxon>Bacteroidota</taxon>
        <taxon>Cytophagia</taxon>
        <taxon>Cytophagales</taxon>
        <taxon>Chryseotaleaceae</taxon>
        <taxon>Chryseosolibacter</taxon>
    </lineage>
</organism>
<dbReference type="InterPro" id="IPR013249">
    <property type="entry name" value="RNA_pol_sigma70_r4_t2"/>
</dbReference>
<evidence type="ECO:0000259" key="6">
    <source>
        <dbReference type="Pfam" id="PF08281"/>
    </source>
</evidence>
<keyword evidence="3" id="KW-0731">Sigma factor</keyword>
<dbReference type="InterPro" id="IPR039425">
    <property type="entry name" value="RNA_pol_sigma-70-like"/>
</dbReference>
<dbReference type="Gene3D" id="1.10.1740.10">
    <property type="match status" value="1"/>
</dbReference>
<dbReference type="Pfam" id="PF08281">
    <property type="entry name" value="Sigma70_r4_2"/>
    <property type="match status" value="1"/>
</dbReference>
<keyword evidence="8" id="KW-1185">Reference proteome</keyword>
<dbReference type="InterPro" id="IPR014284">
    <property type="entry name" value="RNA_pol_sigma-70_dom"/>
</dbReference>
<dbReference type="Gene3D" id="1.10.10.10">
    <property type="entry name" value="Winged helix-like DNA-binding domain superfamily/Winged helix DNA-binding domain"/>
    <property type="match status" value="1"/>
</dbReference>
<dbReference type="InterPro" id="IPR013324">
    <property type="entry name" value="RNA_pol_sigma_r3/r4-like"/>
</dbReference>
<gene>
    <name evidence="7" type="ORF">KK083_04350</name>
</gene>
<dbReference type="NCBIfam" id="TIGR02937">
    <property type="entry name" value="sigma70-ECF"/>
    <property type="match status" value="1"/>
</dbReference>
<sequence>MHLPDDKVPGDHDLLHAIAAGDQRAFAVLFDRHWKKLYHAALNVVEDRDAAEDIVQDCFISLWEKSAHKHIDNVGGYLFKSVKYACFMHLRSGAISRKHLDHINRLAFDNSTEEDFYVQELQEALNSSMATLPEKCREIFYMSRFEFLPNKQIAEQLQISPKTVENQITKALRILRLSVNKMISVVLFITVC</sequence>
<dbReference type="GO" id="GO:0003677">
    <property type="term" value="F:DNA binding"/>
    <property type="evidence" value="ECO:0007669"/>
    <property type="project" value="InterPro"/>
</dbReference>
<dbReference type="GO" id="GO:0006352">
    <property type="term" value="P:DNA-templated transcription initiation"/>
    <property type="evidence" value="ECO:0007669"/>
    <property type="project" value="InterPro"/>
</dbReference>
<reference evidence="7 8" key="1">
    <citation type="submission" date="2021-05" db="EMBL/GenBank/DDBJ databases">
        <title>A Polyphasic approach of four new species of the genus Ohtaekwangia: Ohtaekwangia histidinii sp. nov., Ohtaekwangia cretensis sp. nov., Ohtaekwangia indiensis sp. nov., Ohtaekwangia reichenbachii sp. nov. from diverse environment.</title>
        <authorList>
            <person name="Octaviana S."/>
        </authorList>
    </citation>
    <scope>NUCLEOTIDE SEQUENCE [LARGE SCALE GENOMIC DNA]</scope>
    <source>
        <strain evidence="7 8">PWU4</strain>
    </source>
</reference>
<dbReference type="PANTHER" id="PTHR43133:SF46">
    <property type="entry name" value="RNA POLYMERASE SIGMA-70 FACTOR ECF SUBFAMILY"/>
    <property type="match status" value="1"/>
</dbReference>
<dbReference type="PANTHER" id="PTHR43133">
    <property type="entry name" value="RNA POLYMERASE ECF-TYPE SIGMA FACTO"/>
    <property type="match status" value="1"/>
</dbReference>
<dbReference type="Proteomes" id="UP001319200">
    <property type="component" value="Unassembled WGS sequence"/>
</dbReference>
<dbReference type="InterPro" id="IPR014327">
    <property type="entry name" value="RNA_pol_sigma70_bacteroid"/>
</dbReference>
<dbReference type="NCBIfam" id="TIGR02985">
    <property type="entry name" value="Sig70_bacteroi1"/>
    <property type="match status" value="1"/>
</dbReference>
<dbReference type="InterPro" id="IPR036388">
    <property type="entry name" value="WH-like_DNA-bd_sf"/>
</dbReference>